<reference evidence="2 3" key="1">
    <citation type="submission" date="2016-01" db="EMBL/GenBank/DDBJ databases">
        <authorList>
            <person name="Oliw E.H."/>
        </authorList>
    </citation>
    <scope>NUCLEOTIDE SEQUENCE [LARGE SCALE GENOMIC DNA]</scope>
    <source>
        <strain evidence="2 3">DNF00307</strain>
    </source>
</reference>
<dbReference type="AlphaFoldDB" id="A0A134BDL1"/>
<comment type="caution">
    <text evidence="2">The sequence shown here is derived from an EMBL/GenBank/DDBJ whole genome shotgun (WGS) entry which is preliminary data.</text>
</comment>
<feature type="signal peptide" evidence="1">
    <location>
        <begin position="1"/>
        <end position="19"/>
    </location>
</feature>
<evidence type="ECO:0000313" key="3">
    <source>
        <dbReference type="Proteomes" id="UP000070531"/>
    </source>
</evidence>
<gene>
    <name evidence="2" type="ORF">HMPREF1860_01073</name>
</gene>
<evidence type="ECO:0000256" key="1">
    <source>
        <dbReference type="SAM" id="SignalP"/>
    </source>
</evidence>
<feature type="chain" id="PRO_5007462383" evidence="1">
    <location>
        <begin position="20"/>
        <end position="184"/>
    </location>
</feature>
<keyword evidence="1" id="KW-0732">Signal</keyword>
<accession>A0A134BDL1</accession>
<evidence type="ECO:0000313" key="2">
    <source>
        <dbReference type="EMBL" id="KXB78031.1"/>
    </source>
</evidence>
<sequence>MKKILSLAFLLMLSLSLFAQRQVTKFLGIPVDGSRTDMIEELKDKGFTEEKYGDNLEGQFNGKNVSIYVQANNNKVWRIIVTYMNNLDKEQIKTQYNRLINQFYNNPRYKVFDAEGLTHKDDIYQEVSINKKQYEASFGQLPDDENIANRLVWFTIKEEPNRFQKYYIVIYYENKYNEANGEDL</sequence>
<proteinExistence type="predicted"/>
<dbReference type="EMBL" id="LSDL01000050">
    <property type="protein sequence ID" value="KXB78031.1"/>
    <property type="molecule type" value="Genomic_DNA"/>
</dbReference>
<protein>
    <submittedName>
        <fullName evidence="2">Uncharacterized protein</fullName>
    </submittedName>
</protein>
<dbReference type="RefSeq" id="WP_060932912.1">
    <property type="nucleotide sequence ID" value="NZ_KQ960510.1"/>
</dbReference>
<dbReference type="Proteomes" id="UP000070531">
    <property type="component" value="Unassembled WGS sequence"/>
</dbReference>
<organism evidence="2">
    <name type="scientific">Prevotella amnii</name>
    <dbReference type="NCBI Taxonomy" id="419005"/>
    <lineage>
        <taxon>Bacteria</taxon>
        <taxon>Pseudomonadati</taxon>
        <taxon>Bacteroidota</taxon>
        <taxon>Bacteroidia</taxon>
        <taxon>Bacteroidales</taxon>
        <taxon>Prevotellaceae</taxon>
        <taxon>Prevotella</taxon>
    </lineage>
</organism>
<name>A0A134BDL1_9BACT</name>
<dbReference type="PATRIC" id="fig|419005.5.peg.1080"/>